<comment type="caution">
    <text evidence="2">The sequence shown here is derived from an EMBL/GenBank/DDBJ whole genome shotgun (WGS) entry which is preliminary data.</text>
</comment>
<evidence type="ECO:0000313" key="3">
    <source>
        <dbReference type="Proteomes" id="UP000667802"/>
    </source>
</evidence>
<evidence type="ECO:0000313" key="2">
    <source>
        <dbReference type="EMBL" id="MDR9896022.1"/>
    </source>
</evidence>
<dbReference type="PANTHER" id="PTHR35333">
    <property type="entry name" value="BETA-LACTAMASE"/>
    <property type="match status" value="1"/>
</dbReference>
<dbReference type="Pfam" id="PF13354">
    <property type="entry name" value="Beta-lactamase2"/>
    <property type="match status" value="1"/>
</dbReference>
<name>A0AAP5I9G2_9CYAN</name>
<dbReference type="InterPro" id="IPR012338">
    <property type="entry name" value="Beta-lactam/transpept-like"/>
</dbReference>
<sequence length="404" mass="45837">MKHWAKQSTQKILASPTVSLGSLSHSAKQAAFNLPTATPVLIDHISPKQGFNSTQTPLLPDWASAKSHLIPSRYPGKENSEVTYNLKTPPSFRQSEKLQAIVNNVVHFTAAKNLPTKMLSITLIDTKTGEIAGYQQDIPRYPASVVKMFWMVVLYAQIESGIWKNEDAFIPYLSKMIKESDNEAASFIVDQVTNTHSEPELDSKRFKIWKNKRQQLNRFFQQAGYKNINISEKTFPIYYINLPEPTGSELQMLGSPISEWNKITTKQAARLLYEICELKQAVSPQASQKMCEWITRNLNPKNWQKDLAKSDTFNPVKTFFGESLFDKDVQLHSKAGWVSIARSEAAMVTTENSSTSYILAIFGEDSSYANDTEIFPQISRLVYNYMTSRSLRLSKKSNAEKHFL</sequence>
<dbReference type="SUPFAM" id="SSF56601">
    <property type="entry name" value="beta-lactamase/transpeptidase-like"/>
    <property type="match status" value="1"/>
</dbReference>
<dbReference type="GO" id="GO:0008800">
    <property type="term" value="F:beta-lactamase activity"/>
    <property type="evidence" value="ECO:0007669"/>
    <property type="project" value="InterPro"/>
</dbReference>
<dbReference type="InterPro" id="IPR045155">
    <property type="entry name" value="Beta-lactam_cat"/>
</dbReference>
<dbReference type="Gene3D" id="3.40.710.10">
    <property type="entry name" value="DD-peptidase/beta-lactamase superfamily"/>
    <property type="match status" value="1"/>
</dbReference>
<reference evidence="3" key="1">
    <citation type="journal article" date="2021" name="Science">
        <title>Hunting the eagle killer: A cyanobacterial neurotoxin causes vacuolar myelinopathy.</title>
        <authorList>
            <person name="Breinlinger S."/>
            <person name="Phillips T.J."/>
            <person name="Haram B.N."/>
            <person name="Mares J."/>
            <person name="Martinez Yerena J.A."/>
            <person name="Hrouzek P."/>
            <person name="Sobotka R."/>
            <person name="Henderson W.M."/>
            <person name="Schmieder P."/>
            <person name="Williams S.M."/>
            <person name="Lauderdale J.D."/>
            <person name="Wilde H.D."/>
            <person name="Gerrin W."/>
            <person name="Kust A."/>
            <person name="Washington J.W."/>
            <person name="Wagner C."/>
            <person name="Geier B."/>
            <person name="Liebeke M."/>
            <person name="Enke H."/>
            <person name="Niedermeyer T.H.J."/>
            <person name="Wilde S.B."/>
        </authorList>
    </citation>
    <scope>NUCLEOTIDE SEQUENCE [LARGE SCALE GENOMIC DNA]</scope>
    <source>
        <strain evidence="3">Thurmond2011</strain>
    </source>
</reference>
<proteinExistence type="predicted"/>
<dbReference type="PANTHER" id="PTHR35333:SF3">
    <property type="entry name" value="BETA-LACTAMASE-TYPE TRANSPEPTIDASE FOLD CONTAINING PROTEIN"/>
    <property type="match status" value="1"/>
</dbReference>
<protein>
    <submittedName>
        <fullName evidence="2">Class A beta-lactamase-related serine hydrolase</fullName>
    </submittedName>
</protein>
<organism evidence="2 3">
    <name type="scientific">Aetokthonos hydrillicola Thurmond2011</name>
    <dbReference type="NCBI Taxonomy" id="2712845"/>
    <lineage>
        <taxon>Bacteria</taxon>
        <taxon>Bacillati</taxon>
        <taxon>Cyanobacteriota</taxon>
        <taxon>Cyanophyceae</taxon>
        <taxon>Nostocales</taxon>
        <taxon>Hapalosiphonaceae</taxon>
        <taxon>Aetokthonos</taxon>
    </lineage>
</organism>
<keyword evidence="3" id="KW-1185">Reference proteome</keyword>
<accession>A0AAP5I9G2</accession>
<keyword evidence="2" id="KW-0378">Hydrolase</keyword>
<dbReference type="GO" id="GO:0046677">
    <property type="term" value="P:response to antibiotic"/>
    <property type="evidence" value="ECO:0007669"/>
    <property type="project" value="InterPro"/>
</dbReference>
<evidence type="ECO:0000259" key="1">
    <source>
        <dbReference type="Pfam" id="PF13354"/>
    </source>
</evidence>
<dbReference type="Proteomes" id="UP000667802">
    <property type="component" value="Unassembled WGS sequence"/>
</dbReference>
<dbReference type="InterPro" id="IPR000871">
    <property type="entry name" value="Beta-lactam_class-A"/>
</dbReference>
<dbReference type="GO" id="GO:0030655">
    <property type="term" value="P:beta-lactam antibiotic catabolic process"/>
    <property type="evidence" value="ECO:0007669"/>
    <property type="project" value="InterPro"/>
</dbReference>
<dbReference type="AlphaFoldDB" id="A0AAP5I9G2"/>
<dbReference type="EMBL" id="JAALHA020000006">
    <property type="protein sequence ID" value="MDR9896022.1"/>
    <property type="molecule type" value="Genomic_DNA"/>
</dbReference>
<gene>
    <name evidence="2" type="ORF">G7B40_015830</name>
</gene>
<feature type="domain" description="Beta-lactamase class A catalytic" evidence="1">
    <location>
        <begin position="174"/>
        <end position="362"/>
    </location>
</feature>